<dbReference type="Gene3D" id="3.40.50.300">
    <property type="entry name" value="P-loop containing nucleotide triphosphate hydrolases"/>
    <property type="match status" value="1"/>
</dbReference>
<dbReference type="Proteomes" id="UP000267249">
    <property type="component" value="Chromosome"/>
</dbReference>
<dbReference type="AlphaFoldDB" id="A0AAN1UUM9"/>
<keyword evidence="1" id="KW-0418">Kinase</keyword>
<evidence type="ECO:0000313" key="2">
    <source>
        <dbReference type="Proteomes" id="UP000267249"/>
    </source>
</evidence>
<dbReference type="PANTHER" id="PTHR37816">
    <property type="entry name" value="YALI0E33011P"/>
    <property type="match status" value="1"/>
</dbReference>
<protein>
    <submittedName>
        <fullName evidence="1">Adenylate kinase</fullName>
    </submittedName>
</protein>
<name>A0AAN1UUM9_SYNEL</name>
<dbReference type="SUPFAM" id="SSF52540">
    <property type="entry name" value="P-loop containing nucleoside triphosphate hydrolases"/>
    <property type="match status" value="1"/>
</dbReference>
<sequence length="178" mass="20531">MKKVAIFGNAGGGKSTLSRQLAEITGLPLYTLDKIKYRPGGVAVSLEEYQQAHQQILEADQWIIDGFGSLDTLWPRLDQADTLIYVDLPIALHFWWVTKRWITGYFYPPMGWPEGSPLFKSSMSSYQVLWLCHRRLTPKYRDYIQAARETRTVYHLSSAKQVNQCVRAIAQEYKTQKL</sequence>
<gene>
    <name evidence="1" type="ORF">DOP62_08595</name>
</gene>
<dbReference type="RefSeq" id="WP_208672986.1">
    <property type="nucleotide sequence ID" value="NZ_CP030139.2"/>
</dbReference>
<dbReference type="PANTHER" id="PTHR37816:SF2">
    <property type="entry name" value="DNA TOPOLOGY MODULATION PROTEIN FLAR-RELATED PROTEIN"/>
    <property type="match status" value="1"/>
</dbReference>
<proteinExistence type="predicted"/>
<evidence type="ECO:0000313" key="1">
    <source>
        <dbReference type="EMBL" id="AZB72762.1"/>
    </source>
</evidence>
<dbReference type="GO" id="GO:0016301">
    <property type="term" value="F:kinase activity"/>
    <property type="evidence" value="ECO:0007669"/>
    <property type="project" value="UniProtKB-KW"/>
</dbReference>
<dbReference type="InterPro" id="IPR052922">
    <property type="entry name" value="Cytidylate_Kinase-2"/>
</dbReference>
<dbReference type="InterPro" id="IPR027417">
    <property type="entry name" value="P-loop_NTPase"/>
</dbReference>
<reference evidence="1 2" key="1">
    <citation type="journal article" date="2018" name="Sci. Rep.">
        <title>Genome Features and Biochemical Characteristics of a Robust, Fast Growing and Naturally Transformable Cyanobacterium Synechococcus elongatus PCC 11801 Isolated from India.</title>
        <authorList>
            <person name="Jaiswal D."/>
            <person name="Sengupta A."/>
            <person name="Sohoni S."/>
            <person name="Sengupta S."/>
            <person name="Phadnavis A.G."/>
            <person name="Pakrasi H.B."/>
            <person name="Wangikar P.P."/>
        </authorList>
    </citation>
    <scope>NUCLEOTIDE SEQUENCE [LARGE SCALE GENOMIC DNA]</scope>
    <source>
        <strain evidence="1 2">PCC 11801</strain>
    </source>
</reference>
<accession>A0AAN1UUM9</accession>
<dbReference type="EMBL" id="CP030139">
    <property type="protein sequence ID" value="AZB72762.1"/>
    <property type="molecule type" value="Genomic_DNA"/>
</dbReference>
<keyword evidence="1" id="KW-0808">Transferase</keyword>
<organism evidence="1 2">
    <name type="scientific">Synechococcus elongatus PCC 11801</name>
    <dbReference type="NCBI Taxonomy" id="2219813"/>
    <lineage>
        <taxon>Bacteria</taxon>
        <taxon>Bacillati</taxon>
        <taxon>Cyanobacteriota</taxon>
        <taxon>Cyanophyceae</taxon>
        <taxon>Synechococcales</taxon>
        <taxon>Synechococcaceae</taxon>
        <taxon>Synechococcus</taxon>
    </lineage>
</organism>